<feature type="zinc finger region" description="C3H1-type" evidence="5">
    <location>
        <begin position="96"/>
        <end position="123"/>
    </location>
</feature>
<feature type="domain" description="C3H1-type" evidence="7">
    <location>
        <begin position="256"/>
        <end position="284"/>
    </location>
</feature>
<dbReference type="GO" id="GO:0008270">
    <property type="term" value="F:zinc ion binding"/>
    <property type="evidence" value="ECO:0007669"/>
    <property type="project" value="UniProtKB-KW"/>
</dbReference>
<feature type="compositionally biased region" description="Polar residues" evidence="6">
    <location>
        <begin position="233"/>
        <end position="250"/>
    </location>
</feature>
<keyword evidence="3 5" id="KW-0862">Zinc</keyword>
<evidence type="ECO:0000256" key="2">
    <source>
        <dbReference type="ARBA" id="ARBA00022771"/>
    </source>
</evidence>
<feature type="compositionally biased region" description="Low complexity" evidence="6">
    <location>
        <begin position="378"/>
        <end position="391"/>
    </location>
</feature>
<feature type="domain" description="C3H1-type" evidence="7">
    <location>
        <begin position="14"/>
        <end position="42"/>
    </location>
</feature>
<dbReference type="InterPro" id="IPR000571">
    <property type="entry name" value="Znf_CCCH"/>
</dbReference>
<dbReference type="GO" id="GO:0003729">
    <property type="term" value="F:mRNA binding"/>
    <property type="evidence" value="ECO:0007669"/>
    <property type="project" value="TreeGrafter"/>
</dbReference>
<accession>A0A2P5YC25</accession>
<dbReference type="Gene3D" id="4.10.1000.10">
    <property type="entry name" value="Zinc finger, CCCH-type"/>
    <property type="match status" value="2"/>
</dbReference>
<keyword evidence="2 5" id="KW-0863">Zinc-finger</keyword>
<evidence type="ECO:0000256" key="5">
    <source>
        <dbReference type="PROSITE-ProRule" id="PRU00723"/>
    </source>
</evidence>
<dbReference type="Proteomes" id="UP000239757">
    <property type="component" value="Unassembled WGS sequence"/>
</dbReference>
<feature type="domain" description="C3H1-type" evidence="7">
    <location>
        <begin position="96"/>
        <end position="123"/>
    </location>
</feature>
<dbReference type="GO" id="GO:0003677">
    <property type="term" value="F:DNA binding"/>
    <property type="evidence" value="ECO:0007669"/>
    <property type="project" value="UniProtKB-KW"/>
</dbReference>
<dbReference type="PANTHER" id="PTHR12506">
    <property type="entry name" value="PROTEIN PHOSPHATASE RELATED"/>
    <property type="match status" value="1"/>
</dbReference>
<name>A0A2P5YC25_GOSBA</name>
<dbReference type="AlphaFoldDB" id="A0A2P5YC25"/>
<feature type="region of interest" description="Disordered" evidence="6">
    <location>
        <begin position="352"/>
        <end position="391"/>
    </location>
</feature>
<proteinExistence type="predicted"/>
<feature type="compositionally biased region" description="Basic and acidic residues" evidence="6">
    <location>
        <begin position="367"/>
        <end position="377"/>
    </location>
</feature>
<protein>
    <recommendedName>
        <fullName evidence="7">C3H1-type domain-containing protein</fullName>
    </recommendedName>
</protein>
<dbReference type="InterPro" id="IPR036855">
    <property type="entry name" value="Znf_CCCH_sf"/>
</dbReference>
<dbReference type="SMART" id="SM00356">
    <property type="entry name" value="ZnF_C3H1"/>
    <property type="match status" value="4"/>
</dbReference>
<keyword evidence="1 5" id="KW-0479">Metal-binding</keyword>
<keyword evidence="4" id="KW-0238">DNA-binding</keyword>
<feature type="zinc finger region" description="C3H1-type" evidence="5">
    <location>
        <begin position="302"/>
        <end position="330"/>
    </location>
</feature>
<feature type="zinc finger region" description="C3H1-type" evidence="5">
    <location>
        <begin position="256"/>
        <end position="284"/>
    </location>
</feature>
<dbReference type="EMBL" id="KZ663382">
    <property type="protein sequence ID" value="PPS13158.1"/>
    <property type="molecule type" value="Genomic_DNA"/>
</dbReference>
<sequence>MAAARVDVGEYPERVGQPVCQYYMRKGTCKFGSSCKYHHPKQGGDSIGPVPLNYLGYPLRPGLNRGHCGVNKGLTGFYWLFLFDYDLWSDEVSNCKGEKECSYFVKTGQCKFGATCKFHHSVLPAVEVPPPSPTSQVAPLPTPLSAPTLYPRTQSPSGPLSQQYGVVMASSPLMPGSYVQGPYGQLLISPGMVSFPSWNPYPAAVSVGTQPAVGSSSMFGVTPLSPSAPAYTRSYQPTRSSVVPSSSIQERSFPERPGQPECRYYMKTRNCKYGSSCKYHHPPEVIAPKVDVILNPLGLPIRQGAPPCIHYSQHGVCKFGVACKFDHHMGTLSYSPSASSLTDMPVAPYPIGSTGGTLAPSSSSSDLRPEQLSRSNKESAPPIMSSSVSASSESVGSIFSKGGLVHHSIEQQASQSSFGSGNNSSTTKAQASS</sequence>
<dbReference type="OrthoDB" id="411372at2759"/>
<feature type="domain" description="C3H1-type" evidence="7">
    <location>
        <begin position="302"/>
        <end position="330"/>
    </location>
</feature>
<dbReference type="InterPro" id="IPR050974">
    <property type="entry name" value="Plant_ZF_CCCH"/>
</dbReference>
<evidence type="ECO:0000313" key="8">
    <source>
        <dbReference type="EMBL" id="PPS13158.1"/>
    </source>
</evidence>
<dbReference type="Pfam" id="PF00642">
    <property type="entry name" value="zf-CCCH"/>
    <property type="match status" value="4"/>
</dbReference>
<dbReference type="PROSITE" id="PS50103">
    <property type="entry name" value="ZF_C3H1"/>
    <property type="match status" value="4"/>
</dbReference>
<gene>
    <name evidence="8" type="ORF">GOBAR_AA07479</name>
</gene>
<evidence type="ECO:0000313" key="9">
    <source>
        <dbReference type="Proteomes" id="UP000239757"/>
    </source>
</evidence>
<organism evidence="8 9">
    <name type="scientific">Gossypium barbadense</name>
    <name type="common">Sea Island cotton</name>
    <name type="synonym">Hibiscus barbadensis</name>
    <dbReference type="NCBI Taxonomy" id="3634"/>
    <lineage>
        <taxon>Eukaryota</taxon>
        <taxon>Viridiplantae</taxon>
        <taxon>Streptophyta</taxon>
        <taxon>Embryophyta</taxon>
        <taxon>Tracheophyta</taxon>
        <taxon>Spermatophyta</taxon>
        <taxon>Magnoliopsida</taxon>
        <taxon>eudicotyledons</taxon>
        <taxon>Gunneridae</taxon>
        <taxon>Pentapetalae</taxon>
        <taxon>rosids</taxon>
        <taxon>malvids</taxon>
        <taxon>Malvales</taxon>
        <taxon>Malvaceae</taxon>
        <taxon>Malvoideae</taxon>
        <taxon>Gossypium</taxon>
    </lineage>
</organism>
<dbReference type="PANTHER" id="PTHR12506:SF41">
    <property type="entry name" value="ZINC FINGER CCCH DOMAIN-CONTAINING PROTEIN 58"/>
    <property type="match status" value="1"/>
</dbReference>
<reference evidence="8 9" key="1">
    <citation type="submission" date="2015-01" db="EMBL/GenBank/DDBJ databases">
        <title>Genome of allotetraploid Gossypium barbadense reveals genomic plasticity and fiber elongation in cotton evolution.</title>
        <authorList>
            <person name="Chen X."/>
            <person name="Liu X."/>
            <person name="Zhao B."/>
            <person name="Zheng H."/>
            <person name="Hu Y."/>
            <person name="Lu G."/>
            <person name="Yang C."/>
            <person name="Chen J."/>
            <person name="Shan C."/>
            <person name="Zhang L."/>
            <person name="Zhou Y."/>
            <person name="Wang L."/>
            <person name="Guo W."/>
            <person name="Bai Y."/>
            <person name="Ruan J."/>
            <person name="Shangguan X."/>
            <person name="Mao Y."/>
            <person name="Jiang J."/>
            <person name="Zhu Y."/>
            <person name="Lei J."/>
            <person name="Kang H."/>
            <person name="Chen S."/>
            <person name="He X."/>
            <person name="Wang R."/>
            <person name="Wang Y."/>
            <person name="Chen J."/>
            <person name="Wang L."/>
            <person name="Yu S."/>
            <person name="Wang B."/>
            <person name="Wei J."/>
            <person name="Song S."/>
            <person name="Lu X."/>
            <person name="Gao Z."/>
            <person name="Gu W."/>
            <person name="Deng X."/>
            <person name="Ma D."/>
            <person name="Wang S."/>
            <person name="Liang W."/>
            <person name="Fang L."/>
            <person name="Cai C."/>
            <person name="Zhu X."/>
            <person name="Zhou B."/>
            <person name="Zhang Y."/>
            <person name="Chen Z."/>
            <person name="Xu S."/>
            <person name="Zhu R."/>
            <person name="Wang S."/>
            <person name="Zhang T."/>
            <person name="Zhao G."/>
        </authorList>
    </citation>
    <scope>NUCLEOTIDE SEQUENCE [LARGE SCALE GENOMIC DNA]</scope>
    <source>
        <strain evidence="9">cv. Xinhai21</strain>
        <tissue evidence="8">Leaf</tissue>
    </source>
</reference>
<evidence type="ECO:0000256" key="6">
    <source>
        <dbReference type="SAM" id="MobiDB-lite"/>
    </source>
</evidence>
<feature type="zinc finger region" description="C3H1-type" evidence="5">
    <location>
        <begin position="14"/>
        <end position="42"/>
    </location>
</feature>
<evidence type="ECO:0000256" key="3">
    <source>
        <dbReference type="ARBA" id="ARBA00022833"/>
    </source>
</evidence>
<evidence type="ECO:0000256" key="4">
    <source>
        <dbReference type="ARBA" id="ARBA00023125"/>
    </source>
</evidence>
<feature type="region of interest" description="Disordered" evidence="6">
    <location>
        <begin position="410"/>
        <end position="433"/>
    </location>
</feature>
<evidence type="ECO:0000256" key="1">
    <source>
        <dbReference type="ARBA" id="ARBA00022723"/>
    </source>
</evidence>
<feature type="region of interest" description="Disordered" evidence="6">
    <location>
        <begin position="231"/>
        <end position="255"/>
    </location>
</feature>
<feature type="compositionally biased region" description="Low complexity" evidence="6">
    <location>
        <begin position="411"/>
        <end position="425"/>
    </location>
</feature>
<dbReference type="SUPFAM" id="SSF90229">
    <property type="entry name" value="CCCH zinc finger"/>
    <property type="match status" value="4"/>
</dbReference>
<evidence type="ECO:0000259" key="7">
    <source>
        <dbReference type="PROSITE" id="PS50103"/>
    </source>
</evidence>